<dbReference type="Gene3D" id="3.40.630.30">
    <property type="match status" value="1"/>
</dbReference>
<comment type="caution">
    <text evidence="4">The sequence shown here is derived from an EMBL/GenBank/DDBJ whole genome shotgun (WGS) entry which is preliminary data.</text>
</comment>
<feature type="domain" description="N-acetyltransferase" evidence="3">
    <location>
        <begin position="177"/>
        <end position="333"/>
    </location>
</feature>
<dbReference type="SUPFAM" id="SSF55729">
    <property type="entry name" value="Acyl-CoA N-acyltransferases (Nat)"/>
    <property type="match status" value="1"/>
</dbReference>
<accession>A0A9W9AZ51</accession>
<dbReference type="AlphaFoldDB" id="A0A9W9AZ51"/>
<dbReference type="CDD" id="cd04301">
    <property type="entry name" value="NAT_SF"/>
    <property type="match status" value="1"/>
</dbReference>
<reference evidence="4" key="2">
    <citation type="journal article" date="2023" name="Proc. Natl. Acad. Sci. U.S.A.">
        <title>A global phylogenomic analysis of the shiitake genus Lentinula.</title>
        <authorList>
            <person name="Sierra-Patev S."/>
            <person name="Min B."/>
            <person name="Naranjo-Ortiz M."/>
            <person name="Looney B."/>
            <person name="Konkel Z."/>
            <person name="Slot J.C."/>
            <person name="Sakamoto Y."/>
            <person name="Steenwyk J.L."/>
            <person name="Rokas A."/>
            <person name="Carro J."/>
            <person name="Camarero S."/>
            <person name="Ferreira P."/>
            <person name="Molpeceres G."/>
            <person name="Ruiz-Duenas F.J."/>
            <person name="Serrano A."/>
            <person name="Henrissat B."/>
            <person name="Drula E."/>
            <person name="Hughes K.W."/>
            <person name="Mata J.L."/>
            <person name="Ishikawa N.K."/>
            <person name="Vargas-Isla R."/>
            <person name="Ushijima S."/>
            <person name="Smith C.A."/>
            <person name="Donoghue J."/>
            <person name="Ahrendt S."/>
            <person name="Andreopoulos W."/>
            <person name="He G."/>
            <person name="LaButti K."/>
            <person name="Lipzen A."/>
            <person name="Ng V."/>
            <person name="Riley R."/>
            <person name="Sandor L."/>
            <person name="Barry K."/>
            <person name="Martinez A.T."/>
            <person name="Xiao Y."/>
            <person name="Gibbons J.G."/>
            <person name="Terashima K."/>
            <person name="Grigoriev I.V."/>
            <person name="Hibbett D."/>
        </authorList>
    </citation>
    <scope>NUCLEOTIDE SEQUENCE</scope>
    <source>
        <strain evidence="4">Sp2 HRB7682 ss15</strain>
    </source>
</reference>
<dbReference type="PANTHER" id="PTHR43877">
    <property type="entry name" value="AMINOALKYLPHOSPHONATE N-ACETYLTRANSFERASE-RELATED-RELATED"/>
    <property type="match status" value="1"/>
</dbReference>
<dbReference type="EMBL" id="JANVFS010000003">
    <property type="protein sequence ID" value="KAJ4493797.1"/>
    <property type="molecule type" value="Genomic_DNA"/>
</dbReference>
<dbReference type="Pfam" id="PF00583">
    <property type="entry name" value="Acetyltransf_1"/>
    <property type="match status" value="1"/>
</dbReference>
<evidence type="ECO:0000259" key="3">
    <source>
        <dbReference type="PROSITE" id="PS51186"/>
    </source>
</evidence>
<dbReference type="PROSITE" id="PS51186">
    <property type="entry name" value="GNAT"/>
    <property type="match status" value="1"/>
</dbReference>
<keyword evidence="2" id="KW-0012">Acyltransferase</keyword>
<keyword evidence="1" id="KW-0808">Transferase</keyword>
<dbReference type="InterPro" id="IPR050832">
    <property type="entry name" value="Bact_Acetyltransf"/>
</dbReference>
<protein>
    <recommendedName>
        <fullName evidence="3">N-acetyltransferase domain-containing protein</fullName>
    </recommendedName>
</protein>
<evidence type="ECO:0000256" key="2">
    <source>
        <dbReference type="ARBA" id="ARBA00023315"/>
    </source>
</evidence>
<dbReference type="InterPro" id="IPR016181">
    <property type="entry name" value="Acyl_CoA_acyltransferase"/>
</dbReference>
<evidence type="ECO:0000313" key="4">
    <source>
        <dbReference type="EMBL" id="KAJ4493797.1"/>
    </source>
</evidence>
<dbReference type="GO" id="GO:0016747">
    <property type="term" value="F:acyltransferase activity, transferring groups other than amino-acyl groups"/>
    <property type="evidence" value="ECO:0007669"/>
    <property type="project" value="InterPro"/>
</dbReference>
<sequence length="333" mass="37204">MPSTHELSILSYTHASQLPDFVFSTLEANRVDANVILPLLRKSSECERSNLPISFNQLWLCCISYDSSITGTVDMVLSCTENELGKYPVFIVPTRPRSLWTRDSLEVRLRKLADALFKSVPRERVYSVFAPDIIVSLFSQQWSELAGVGINNEPYYAARLLSCTAVIPQSSTLPPFGICRLADTADTKTVAKLCRRFSEESEPFVLGREGAFKEASLLISKKQVWVHCVSGKITCIAAFTRNTADTATITKVYTHRSWRRRGCAKRLVREVTEHLLGTGRSEVVLYVAHNNGSAAKVYESVGFVEPHDAVAIGHSVNWTEIGFDRNSVELGHW</sequence>
<evidence type="ECO:0000313" key="5">
    <source>
        <dbReference type="Proteomes" id="UP001150238"/>
    </source>
</evidence>
<name>A0A9W9AZ51_9AGAR</name>
<evidence type="ECO:0000256" key="1">
    <source>
        <dbReference type="ARBA" id="ARBA00022679"/>
    </source>
</evidence>
<organism evidence="4 5">
    <name type="scientific">Lentinula lateritia</name>
    <dbReference type="NCBI Taxonomy" id="40482"/>
    <lineage>
        <taxon>Eukaryota</taxon>
        <taxon>Fungi</taxon>
        <taxon>Dikarya</taxon>
        <taxon>Basidiomycota</taxon>
        <taxon>Agaricomycotina</taxon>
        <taxon>Agaricomycetes</taxon>
        <taxon>Agaricomycetidae</taxon>
        <taxon>Agaricales</taxon>
        <taxon>Marasmiineae</taxon>
        <taxon>Omphalotaceae</taxon>
        <taxon>Lentinula</taxon>
    </lineage>
</organism>
<proteinExistence type="predicted"/>
<reference evidence="4" key="1">
    <citation type="submission" date="2022-08" db="EMBL/GenBank/DDBJ databases">
        <authorList>
            <consortium name="DOE Joint Genome Institute"/>
            <person name="Min B."/>
            <person name="Riley R."/>
            <person name="Sierra-Patev S."/>
            <person name="Naranjo-Ortiz M."/>
            <person name="Looney B."/>
            <person name="Konkel Z."/>
            <person name="Slot J.C."/>
            <person name="Sakamoto Y."/>
            <person name="Steenwyk J.L."/>
            <person name="Rokas A."/>
            <person name="Carro J."/>
            <person name="Camarero S."/>
            <person name="Ferreira P."/>
            <person name="Molpeceres G."/>
            <person name="Ruiz-Duenas F.J."/>
            <person name="Serrano A."/>
            <person name="Henrissat B."/>
            <person name="Drula E."/>
            <person name="Hughes K.W."/>
            <person name="Mata J.L."/>
            <person name="Ishikawa N.K."/>
            <person name="Vargas-Isla R."/>
            <person name="Ushijima S."/>
            <person name="Smith C.A."/>
            <person name="Ahrendt S."/>
            <person name="Andreopoulos W."/>
            <person name="He G."/>
            <person name="Labutti K."/>
            <person name="Lipzen A."/>
            <person name="Ng V."/>
            <person name="Sandor L."/>
            <person name="Barry K."/>
            <person name="Martinez A.T."/>
            <person name="Xiao Y."/>
            <person name="Gibbons J.G."/>
            <person name="Terashima K."/>
            <person name="Hibbett D.S."/>
            <person name="Grigoriev I.V."/>
        </authorList>
    </citation>
    <scope>NUCLEOTIDE SEQUENCE</scope>
    <source>
        <strain evidence="4">Sp2 HRB7682 ss15</strain>
    </source>
</reference>
<dbReference type="InterPro" id="IPR000182">
    <property type="entry name" value="GNAT_dom"/>
</dbReference>
<gene>
    <name evidence="4" type="ORF">C8J55DRAFT_467168</name>
</gene>
<dbReference type="Proteomes" id="UP001150238">
    <property type="component" value="Unassembled WGS sequence"/>
</dbReference>